<dbReference type="FunFam" id="2.130.10.110:FF:000003">
    <property type="entry name" value="Clathrin heavy chain"/>
    <property type="match status" value="1"/>
</dbReference>
<dbReference type="Pfam" id="PF00637">
    <property type="entry name" value="Clathrin"/>
    <property type="match status" value="1"/>
</dbReference>
<reference evidence="2 3" key="1">
    <citation type="submission" date="2016-04" db="EMBL/GenBank/DDBJ databases">
        <title>The genome of Intoshia linei affirms orthonectids as highly simplified spiralians.</title>
        <authorList>
            <person name="Mikhailov K.V."/>
            <person name="Slusarev G.S."/>
            <person name="Nikitin M.A."/>
            <person name="Logacheva M.D."/>
            <person name="Penin A."/>
            <person name="Aleoshin V."/>
            <person name="Panchin Y.V."/>
        </authorList>
    </citation>
    <scope>NUCLEOTIDE SEQUENCE [LARGE SCALE GENOMIC DNA]</scope>
    <source>
        <strain evidence="2">Intl2013</strain>
        <tissue evidence="2">Whole animal</tissue>
    </source>
</reference>
<dbReference type="SUPFAM" id="SSF48371">
    <property type="entry name" value="ARM repeat"/>
    <property type="match status" value="2"/>
</dbReference>
<name>A0A177ARV8_9BILA</name>
<keyword evidence="3" id="KW-1185">Reference proteome</keyword>
<dbReference type="EMBL" id="LWCA01001632">
    <property type="protein sequence ID" value="OAF64757.1"/>
    <property type="molecule type" value="Genomic_DNA"/>
</dbReference>
<dbReference type="Gene3D" id="2.130.10.110">
    <property type="entry name" value="Clathrin heavy-chain terminal domain"/>
    <property type="match status" value="1"/>
</dbReference>
<dbReference type="GO" id="GO:0006898">
    <property type="term" value="P:receptor-mediated endocytosis"/>
    <property type="evidence" value="ECO:0007669"/>
    <property type="project" value="TreeGrafter"/>
</dbReference>
<dbReference type="InterPro" id="IPR011990">
    <property type="entry name" value="TPR-like_helical_dom_sf"/>
</dbReference>
<dbReference type="Pfam" id="PF13838">
    <property type="entry name" value="Clathrin_H_link"/>
    <property type="match status" value="1"/>
</dbReference>
<dbReference type="Proteomes" id="UP000078046">
    <property type="component" value="Unassembled WGS sequence"/>
</dbReference>
<sequence>MSNNLPIKFNEVLQLTSIGVDPSSIGFKTVTMESDKYICVCEKSNENATQVAIIDLNNPSQVNRRPISADAVIMNPKGGIIGLRAGLTIQLFNIDQKKKIKSHSMNTNVVFWKWISQYKIAIITSTNVLHWSIDDDSAPTKIFELNKSIIDSQIINYRTNDELTWLIVISIASKENRIAGNMQLYSTEKKASQIIEGHAAVFCMVKLFHNPEKSNIISFSVKSSNASLIHFIELGQPAPKNTPFPKRNVELFFPPEASDDFPVAMQCGEKFGVVYLITKRGFIYIYDIESAACLYMNRISSDTIFVTCPHDLVSGILGVNKKGQVLSISVDETTIISHIENEIKNPELAIRFASKNNLEGSEELIVSKFNRFCEEKRYEDAIKLAASAPQGMLRTEKNIQYFKSLPNQPGKSPWILQYFALLLERSTLNETESIEICQIALSQDRSSMIEKWLKENKLQYTEKLGDVISQYNLKFAMSIYLRAECPSKVISCMAKTGQYKNIIIYADKIGLKPDYAVVLNDVIEHDASNSIIFANMLIESGQLTNVRDVAELFVRKNMIKEFTAFLLEALKNNDPNDGPLQTMLLEVNLKAAPKVADAIMGNNMFSYYDRPTIAGLCESAGLIQRAIEHYTDIYDIKHALVNANQLNVDWVIQFFNTLNVENSFDCIKEMLSNNLQLNLKICIKIAV</sequence>
<dbReference type="Pfam" id="PF01394">
    <property type="entry name" value="Clathrin_propel"/>
    <property type="match status" value="3"/>
</dbReference>
<dbReference type="InterPro" id="IPR055358">
    <property type="entry name" value="CHCR"/>
</dbReference>
<dbReference type="GO" id="GO:0005198">
    <property type="term" value="F:structural molecule activity"/>
    <property type="evidence" value="ECO:0007669"/>
    <property type="project" value="InterPro"/>
</dbReference>
<dbReference type="Gene3D" id="1.25.40.10">
    <property type="entry name" value="Tetratricopeptide repeat domain"/>
    <property type="match status" value="1"/>
</dbReference>
<dbReference type="PANTHER" id="PTHR10292">
    <property type="entry name" value="CLATHRIN HEAVY CHAIN RELATED"/>
    <property type="match status" value="1"/>
</dbReference>
<evidence type="ECO:0008006" key="4">
    <source>
        <dbReference type="Google" id="ProtNLM"/>
    </source>
</evidence>
<dbReference type="SUPFAM" id="SSF50989">
    <property type="entry name" value="Clathrin heavy-chain terminal domain"/>
    <property type="match status" value="1"/>
</dbReference>
<feature type="repeat" description="CHCR" evidence="1">
    <location>
        <begin position="537"/>
        <end position="683"/>
    </location>
</feature>
<dbReference type="GO" id="GO:0030132">
    <property type="term" value="C:clathrin coat of coated pit"/>
    <property type="evidence" value="ECO:0007669"/>
    <property type="project" value="InterPro"/>
</dbReference>
<dbReference type="InterPro" id="IPR016025">
    <property type="entry name" value="Clathrin_H-chain_N"/>
</dbReference>
<feature type="non-terminal residue" evidence="2">
    <location>
        <position position="687"/>
    </location>
</feature>
<proteinExistence type="predicted"/>
<dbReference type="AlphaFoldDB" id="A0A177ARV8"/>
<dbReference type="GO" id="GO:0030130">
    <property type="term" value="C:clathrin coat of trans-Golgi network vesicle"/>
    <property type="evidence" value="ECO:0007669"/>
    <property type="project" value="InterPro"/>
</dbReference>
<evidence type="ECO:0000313" key="3">
    <source>
        <dbReference type="Proteomes" id="UP000078046"/>
    </source>
</evidence>
<dbReference type="GO" id="GO:0006886">
    <property type="term" value="P:intracellular protein transport"/>
    <property type="evidence" value="ECO:0007669"/>
    <property type="project" value="UniProtKB-UniRule"/>
</dbReference>
<dbReference type="InterPro" id="IPR016024">
    <property type="entry name" value="ARM-type_fold"/>
</dbReference>
<protein>
    <recommendedName>
        <fullName evidence="4">Clathrin heavy chain linker core motif domain-containing protein</fullName>
    </recommendedName>
</protein>
<organism evidence="2 3">
    <name type="scientific">Intoshia linei</name>
    <dbReference type="NCBI Taxonomy" id="1819745"/>
    <lineage>
        <taxon>Eukaryota</taxon>
        <taxon>Metazoa</taxon>
        <taxon>Spiralia</taxon>
        <taxon>Lophotrochozoa</taxon>
        <taxon>Mesozoa</taxon>
        <taxon>Orthonectida</taxon>
        <taxon>Rhopaluridae</taxon>
        <taxon>Intoshia</taxon>
    </lineage>
</organism>
<dbReference type="InterPro" id="IPR000547">
    <property type="entry name" value="Clathrin_H-chain/VPS_repeat"/>
</dbReference>
<evidence type="ECO:0000256" key="1">
    <source>
        <dbReference type="PROSITE-ProRule" id="PRU01006"/>
    </source>
</evidence>
<dbReference type="PROSITE" id="PS50236">
    <property type="entry name" value="CHCR"/>
    <property type="match status" value="1"/>
</dbReference>
<evidence type="ECO:0000313" key="2">
    <source>
        <dbReference type="EMBL" id="OAF64757.1"/>
    </source>
</evidence>
<dbReference type="PANTHER" id="PTHR10292:SF1">
    <property type="entry name" value="CLATHRIN HEAVY CHAIN"/>
    <property type="match status" value="1"/>
</dbReference>
<dbReference type="GO" id="GO:0071439">
    <property type="term" value="C:clathrin complex"/>
    <property type="evidence" value="ECO:0007669"/>
    <property type="project" value="TreeGrafter"/>
</dbReference>
<dbReference type="GO" id="GO:0032051">
    <property type="term" value="F:clathrin light chain binding"/>
    <property type="evidence" value="ECO:0007669"/>
    <property type="project" value="TreeGrafter"/>
</dbReference>
<accession>A0A177ARV8</accession>
<gene>
    <name evidence="2" type="ORF">A3Q56_07458</name>
</gene>
<dbReference type="OrthoDB" id="2113814at2759"/>
<dbReference type="SMART" id="SM00299">
    <property type="entry name" value="CLH"/>
    <property type="match status" value="1"/>
</dbReference>
<dbReference type="InterPro" id="IPR022365">
    <property type="entry name" value="Clathrin_H-chain_propeller_rpt"/>
</dbReference>
<comment type="caution">
    <text evidence="2">The sequence shown here is derived from an EMBL/GenBank/DDBJ whole genome shotgun (WGS) entry which is preliminary data.</text>
</comment>